<sequence length="179" mass="19757">QYAVHIGGQELGMHDPKLRSSFRPDAPAAARYQMDATPGRHTQGFGPSGFQGHVVNAAGLCSFGYFAAEPAKYIAGFMSAVTGWDRSMDELLKAGERVATMRHVFNLREGINPLELKIHSRIIGRPPQEEGPLANVTADIEAQNYWNLGALDWDRVTTKPSKKKLQELGLEDVAKELWP</sequence>
<evidence type="ECO:0000259" key="1">
    <source>
        <dbReference type="Pfam" id="PF01314"/>
    </source>
</evidence>
<dbReference type="GO" id="GO:0009055">
    <property type="term" value="F:electron transfer activity"/>
    <property type="evidence" value="ECO:0007669"/>
    <property type="project" value="InterPro"/>
</dbReference>
<dbReference type="InterPro" id="IPR013985">
    <property type="entry name" value="Ald_Fedxn_OxRdtase_dom3"/>
</dbReference>
<gene>
    <name evidence="2" type="ORF">S03H2_59758</name>
</gene>
<dbReference type="AlphaFoldDB" id="X1IQI6"/>
<dbReference type="GO" id="GO:0016625">
    <property type="term" value="F:oxidoreductase activity, acting on the aldehyde or oxo group of donors, iron-sulfur protein as acceptor"/>
    <property type="evidence" value="ECO:0007669"/>
    <property type="project" value="InterPro"/>
</dbReference>
<dbReference type="Pfam" id="PF01314">
    <property type="entry name" value="AFOR_C"/>
    <property type="match status" value="1"/>
</dbReference>
<dbReference type="InterPro" id="IPR051919">
    <property type="entry name" value="W-dependent_AOR"/>
</dbReference>
<dbReference type="PANTHER" id="PTHR30038">
    <property type="entry name" value="ALDEHYDE FERREDOXIN OXIDOREDUCTASE"/>
    <property type="match status" value="1"/>
</dbReference>
<dbReference type="EMBL" id="BARU01038442">
    <property type="protein sequence ID" value="GAH84721.1"/>
    <property type="molecule type" value="Genomic_DNA"/>
</dbReference>
<evidence type="ECO:0000313" key="2">
    <source>
        <dbReference type="EMBL" id="GAH84721.1"/>
    </source>
</evidence>
<dbReference type="PANTHER" id="PTHR30038:SF0">
    <property type="entry name" value="TUNGSTEN-CONTAINING ALDEHYDE FERREDOXIN OXIDOREDUCTASE"/>
    <property type="match status" value="1"/>
</dbReference>
<feature type="non-terminal residue" evidence="2">
    <location>
        <position position="1"/>
    </location>
</feature>
<name>X1IQI6_9ZZZZ</name>
<feature type="domain" description="Aldehyde ferredoxin oxidoreductase C-terminal" evidence="1">
    <location>
        <begin position="53"/>
        <end position="170"/>
    </location>
</feature>
<protein>
    <recommendedName>
        <fullName evidence="1">Aldehyde ferredoxin oxidoreductase C-terminal domain-containing protein</fullName>
    </recommendedName>
</protein>
<comment type="caution">
    <text evidence="2">The sequence shown here is derived from an EMBL/GenBank/DDBJ whole genome shotgun (WGS) entry which is preliminary data.</text>
</comment>
<organism evidence="2">
    <name type="scientific">marine sediment metagenome</name>
    <dbReference type="NCBI Taxonomy" id="412755"/>
    <lineage>
        <taxon>unclassified sequences</taxon>
        <taxon>metagenomes</taxon>
        <taxon>ecological metagenomes</taxon>
    </lineage>
</organism>
<proteinExistence type="predicted"/>
<dbReference type="Gene3D" id="1.10.599.10">
    <property type="entry name" value="Aldehyde Ferredoxin Oxidoreductase Protein, subunit A, domain 3"/>
    <property type="match status" value="1"/>
</dbReference>
<dbReference type="GO" id="GO:0051536">
    <property type="term" value="F:iron-sulfur cluster binding"/>
    <property type="evidence" value="ECO:0007669"/>
    <property type="project" value="InterPro"/>
</dbReference>
<dbReference type="InterPro" id="IPR036021">
    <property type="entry name" value="Tungsten_al_ferr_oxy-like_C"/>
</dbReference>
<accession>X1IQI6</accession>
<reference evidence="2" key="1">
    <citation type="journal article" date="2014" name="Front. Microbiol.">
        <title>High frequency of phylogenetically diverse reductive dehalogenase-homologous genes in deep subseafloor sedimentary metagenomes.</title>
        <authorList>
            <person name="Kawai M."/>
            <person name="Futagami T."/>
            <person name="Toyoda A."/>
            <person name="Takaki Y."/>
            <person name="Nishi S."/>
            <person name="Hori S."/>
            <person name="Arai W."/>
            <person name="Tsubouchi T."/>
            <person name="Morono Y."/>
            <person name="Uchiyama I."/>
            <person name="Ito T."/>
            <person name="Fujiyama A."/>
            <person name="Inagaki F."/>
            <person name="Takami H."/>
        </authorList>
    </citation>
    <scope>NUCLEOTIDE SEQUENCE</scope>
    <source>
        <strain evidence="2">Expedition CK06-06</strain>
    </source>
</reference>
<dbReference type="SUPFAM" id="SSF48310">
    <property type="entry name" value="Aldehyde ferredoxin oxidoreductase, C-terminal domains"/>
    <property type="match status" value="1"/>
</dbReference>
<dbReference type="InterPro" id="IPR001203">
    <property type="entry name" value="OxRdtase_Ald_Fedxn_C"/>
</dbReference>